<sequence>MQLEIIGITVLWTFLYGYVIVASIDFGAGFFSYYSMLTQKDHIISRVISRYLSPVWEVTNVFLVFFFVGIVGFFPDTAYYYGTALLIPGGIALLLLSIRGSFYAFANYGARQSRIYHFLYGMTGLFIPASLSTVLTISEGGFIRQTGDGNIIFLPETLLTSPYSWSVVFLALVSVLFISAAFMTYYAYKAADRPAFEILRRYALFWSGPTILASIWVFMALYQHNPTHFYNMLDIAWVFLFSLVCCLGAIYLLWWRKALGCSFILVMLQYAFAFFGYGYSHLPYLLYPYITVQSGLTNSTMGWALVIAFIAGLFLLIPSLFLLLRLFLFSARYVRGEK</sequence>
<evidence type="ECO:0000256" key="5">
    <source>
        <dbReference type="ARBA" id="ARBA00022989"/>
    </source>
</evidence>
<comment type="subcellular location">
    <subcellularLocation>
        <location evidence="1">Cell membrane</location>
        <topology evidence="1">Multi-pass membrane protein</topology>
    </subcellularLocation>
</comment>
<dbReference type="GO" id="GO:0005886">
    <property type="term" value="C:plasma membrane"/>
    <property type="evidence" value="ECO:0007669"/>
    <property type="project" value="UniProtKB-SubCell"/>
</dbReference>
<feature type="transmembrane region" description="Helical" evidence="7">
    <location>
        <begin position="203"/>
        <end position="223"/>
    </location>
</feature>
<feature type="transmembrane region" description="Helical" evidence="7">
    <location>
        <begin position="235"/>
        <end position="254"/>
    </location>
</feature>
<feature type="transmembrane region" description="Helical" evidence="7">
    <location>
        <begin position="6"/>
        <end position="34"/>
    </location>
</feature>
<protein>
    <submittedName>
        <fullName evidence="8">Cytochrome bd-I ubiquinol oxidase subunit 2 apoprotein</fullName>
    </submittedName>
</protein>
<reference evidence="8 9" key="1">
    <citation type="submission" date="2017-05" db="EMBL/GenBank/DDBJ databases">
        <authorList>
            <person name="Varghese N."/>
            <person name="Submissions S."/>
        </authorList>
    </citation>
    <scope>NUCLEOTIDE SEQUENCE [LARGE SCALE GENOMIC DNA]</scope>
    <source>
        <strain evidence="8 9">DSM 45474</strain>
    </source>
</reference>
<evidence type="ECO:0000313" key="8">
    <source>
        <dbReference type="EMBL" id="SMO49252.1"/>
    </source>
</evidence>
<evidence type="ECO:0000256" key="3">
    <source>
        <dbReference type="ARBA" id="ARBA00022475"/>
    </source>
</evidence>
<name>A0A521BQ12_9BACL</name>
<feature type="transmembrane region" description="Helical" evidence="7">
    <location>
        <begin position="300"/>
        <end position="328"/>
    </location>
</feature>
<dbReference type="RefSeq" id="WP_142504587.1">
    <property type="nucleotide sequence ID" value="NZ_FXTI01000002.1"/>
</dbReference>
<keyword evidence="6 7" id="KW-0472">Membrane</keyword>
<evidence type="ECO:0000256" key="4">
    <source>
        <dbReference type="ARBA" id="ARBA00022692"/>
    </source>
</evidence>
<accession>A0A521BQ12</accession>
<dbReference type="AlphaFoldDB" id="A0A521BQ12"/>
<dbReference type="Pfam" id="PF02322">
    <property type="entry name" value="Cyt_bd_oxida_II"/>
    <property type="match status" value="1"/>
</dbReference>
<proteinExistence type="inferred from homology"/>
<feature type="transmembrane region" description="Helical" evidence="7">
    <location>
        <begin position="163"/>
        <end position="182"/>
    </location>
</feature>
<feature type="transmembrane region" description="Helical" evidence="7">
    <location>
        <begin position="80"/>
        <end position="106"/>
    </location>
</feature>
<dbReference type="Proteomes" id="UP000315636">
    <property type="component" value="Unassembled WGS sequence"/>
</dbReference>
<evidence type="ECO:0000256" key="7">
    <source>
        <dbReference type="SAM" id="Phobius"/>
    </source>
</evidence>
<evidence type="ECO:0000256" key="1">
    <source>
        <dbReference type="ARBA" id="ARBA00004651"/>
    </source>
</evidence>
<comment type="similarity">
    <text evidence="2">Belongs to the cytochrome ubiquinol oxidase subunit 2 family.</text>
</comment>
<evidence type="ECO:0000313" key="9">
    <source>
        <dbReference type="Proteomes" id="UP000315636"/>
    </source>
</evidence>
<dbReference type="OrthoDB" id="2416742at2"/>
<gene>
    <name evidence="8" type="ORF">SAMN06264849_102296</name>
</gene>
<keyword evidence="4 7" id="KW-0812">Transmembrane</keyword>
<organism evidence="8 9">
    <name type="scientific">Melghirimyces algeriensis</name>
    <dbReference type="NCBI Taxonomy" id="910412"/>
    <lineage>
        <taxon>Bacteria</taxon>
        <taxon>Bacillati</taxon>
        <taxon>Bacillota</taxon>
        <taxon>Bacilli</taxon>
        <taxon>Bacillales</taxon>
        <taxon>Thermoactinomycetaceae</taxon>
        <taxon>Melghirimyces</taxon>
    </lineage>
</organism>
<feature type="transmembrane region" description="Helical" evidence="7">
    <location>
        <begin position="118"/>
        <end position="143"/>
    </location>
</feature>
<evidence type="ECO:0000256" key="6">
    <source>
        <dbReference type="ARBA" id="ARBA00023136"/>
    </source>
</evidence>
<feature type="transmembrane region" description="Helical" evidence="7">
    <location>
        <begin position="261"/>
        <end position="280"/>
    </location>
</feature>
<keyword evidence="5 7" id="KW-1133">Transmembrane helix</keyword>
<dbReference type="EMBL" id="FXTI01000002">
    <property type="protein sequence ID" value="SMO49252.1"/>
    <property type="molecule type" value="Genomic_DNA"/>
</dbReference>
<keyword evidence="3" id="KW-1003">Cell membrane</keyword>
<dbReference type="InterPro" id="IPR003317">
    <property type="entry name" value="Cyt-d_oxidase_su2"/>
</dbReference>
<feature type="transmembrane region" description="Helical" evidence="7">
    <location>
        <begin position="55"/>
        <end position="74"/>
    </location>
</feature>
<evidence type="ECO:0000256" key="2">
    <source>
        <dbReference type="ARBA" id="ARBA00007543"/>
    </source>
</evidence>
<keyword evidence="9" id="KW-1185">Reference proteome</keyword>